<dbReference type="RefSeq" id="WP_112376770.1">
    <property type="nucleotide sequence ID" value="NZ_CP030104.1"/>
</dbReference>
<dbReference type="GO" id="GO:0004185">
    <property type="term" value="F:serine-type carboxypeptidase activity"/>
    <property type="evidence" value="ECO:0007669"/>
    <property type="project" value="InterPro"/>
</dbReference>
<dbReference type="EMBL" id="CP030104">
    <property type="protein sequence ID" value="AWX43164.1"/>
    <property type="molecule type" value="Genomic_DNA"/>
</dbReference>
<name>A0A2Z4LNI9_9FLAO</name>
<dbReference type="AlphaFoldDB" id="A0A2Z4LNI9"/>
<dbReference type="InterPro" id="IPR000667">
    <property type="entry name" value="Peptidase_S13"/>
</dbReference>
<dbReference type="InterPro" id="IPR012338">
    <property type="entry name" value="Beta-lactam/transpept-like"/>
</dbReference>
<organism evidence="3 4">
    <name type="scientific">Flagellimonas maritima</name>
    <dbReference type="NCBI Taxonomy" id="1383885"/>
    <lineage>
        <taxon>Bacteria</taxon>
        <taxon>Pseudomonadati</taxon>
        <taxon>Bacteroidota</taxon>
        <taxon>Flavobacteriia</taxon>
        <taxon>Flavobacteriales</taxon>
        <taxon>Flavobacteriaceae</taxon>
        <taxon>Flagellimonas</taxon>
    </lineage>
</organism>
<dbReference type="PANTHER" id="PTHR30023:SF0">
    <property type="entry name" value="PENICILLIN-SENSITIVE CARBOXYPEPTIDASE A"/>
    <property type="match status" value="1"/>
</dbReference>
<keyword evidence="2" id="KW-0378">Hydrolase</keyword>
<dbReference type="PRINTS" id="PR00922">
    <property type="entry name" value="DADACBPTASE3"/>
</dbReference>
<dbReference type="GO" id="GO:0006508">
    <property type="term" value="P:proteolysis"/>
    <property type="evidence" value="ECO:0007669"/>
    <property type="project" value="InterPro"/>
</dbReference>
<evidence type="ECO:0000256" key="1">
    <source>
        <dbReference type="ARBA" id="ARBA00006096"/>
    </source>
</evidence>
<evidence type="ECO:0000313" key="3">
    <source>
        <dbReference type="EMBL" id="AWX43164.1"/>
    </source>
</evidence>
<dbReference type="GO" id="GO:0000270">
    <property type="term" value="P:peptidoglycan metabolic process"/>
    <property type="evidence" value="ECO:0007669"/>
    <property type="project" value="TreeGrafter"/>
</dbReference>
<dbReference type="PANTHER" id="PTHR30023">
    <property type="entry name" value="D-ALANYL-D-ALANINE CARBOXYPEPTIDASE"/>
    <property type="match status" value="1"/>
</dbReference>
<dbReference type="OrthoDB" id="9802627at2"/>
<accession>A0A2Z4LNI9</accession>
<evidence type="ECO:0000313" key="4">
    <source>
        <dbReference type="Proteomes" id="UP000248536"/>
    </source>
</evidence>
<dbReference type="Gene3D" id="3.40.710.10">
    <property type="entry name" value="DD-peptidase/beta-lactamase superfamily"/>
    <property type="match status" value="2"/>
</dbReference>
<gene>
    <name evidence="3" type="ORF">HME9304_00151</name>
</gene>
<proteinExistence type="inferred from homology"/>
<keyword evidence="4" id="KW-1185">Reference proteome</keyword>
<sequence>MRKSAFLLFSVISLLSCSSTKKTIQKETKAVLLNPFFENQFTGFLVIDAEKKDTIYSKNPTKYFTPASNTKIFTLFTALTMLPDSIPALKYIVRGDTLYMEGTGDPTFLHPDFSSQKTLDFLKTFKHISFYPNNFYDEKYGPGWSWGDYSYSYQPERTAFPIHGNTVSIYKEDSLNISPKFFRNGVVEIEFPKNREKNKNLFYFNPIRKDTLQIPFIADSTLIKELLGNVLDKKVQIVQKMPLGEKSVFYSIPKDTVLKKMMQESDNFLAEQLLVLASSTISDSLNINSVQDYILENHLSSLEQPPRWVDGSGLSRYNLFTPKSIVQVLDKLYSDLPKEELFNFLAVGGVSGTIENWYRGNPNPYVFAKTGTLSNNHCLSGYLTTNSGKTLIFSFMNNHYRQPTAEIKKRMQRILELLRDNY</sequence>
<dbReference type="PROSITE" id="PS51257">
    <property type="entry name" value="PROKAR_LIPOPROTEIN"/>
    <property type="match status" value="1"/>
</dbReference>
<dbReference type="Proteomes" id="UP000248536">
    <property type="component" value="Chromosome"/>
</dbReference>
<evidence type="ECO:0000256" key="2">
    <source>
        <dbReference type="ARBA" id="ARBA00022801"/>
    </source>
</evidence>
<evidence type="ECO:0008006" key="5">
    <source>
        <dbReference type="Google" id="ProtNLM"/>
    </source>
</evidence>
<reference evidence="3 4" key="1">
    <citation type="submission" date="2018-06" db="EMBL/GenBank/DDBJ databases">
        <title>Spongiibacterium sp. HME9304 Genome sequencing and assembly.</title>
        <authorList>
            <person name="Kang H."/>
            <person name="Kim H."/>
            <person name="Joh K."/>
        </authorList>
    </citation>
    <scope>NUCLEOTIDE SEQUENCE [LARGE SCALE GENOMIC DNA]</scope>
    <source>
        <strain evidence="3 4">HME9304</strain>
    </source>
</reference>
<dbReference type="SUPFAM" id="SSF56601">
    <property type="entry name" value="beta-lactamase/transpeptidase-like"/>
    <property type="match status" value="1"/>
</dbReference>
<comment type="similarity">
    <text evidence="1">Belongs to the peptidase S13 family.</text>
</comment>
<protein>
    <recommendedName>
        <fullName evidence="5">D-alanyl-D-alanine carboxypeptidase</fullName>
    </recommendedName>
</protein>
<dbReference type="Pfam" id="PF02113">
    <property type="entry name" value="Peptidase_S13"/>
    <property type="match status" value="2"/>
</dbReference>
<dbReference type="KEGG" id="spon:HME9304_00151"/>